<keyword evidence="1" id="KW-0812">Transmembrane</keyword>
<gene>
    <name evidence="2" type="ORF">EFY79_15360</name>
</gene>
<accession>A0A3M9N9S0</accession>
<sequence>MDQHLNKKIDEALQSLEGIAKATPRTFFFTRLEARMQREKSKWEIISSFVLRPAILFAGICFILVINVAVILTSSSLNNPALQQNNEISAADEYNSVSAPLYEYVNATP</sequence>
<comment type="caution">
    <text evidence="2">The sequence shown here is derived from an EMBL/GenBank/DDBJ whole genome shotgun (WGS) entry which is preliminary data.</text>
</comment>
<dbReference type="OrthoDB" id="886712at2"/>
<protein>
    <submittedName>
        <fullName evidence="2">Uncharacterized protein</fullName>
    </submittedName>
</protein>
<dbReference type="AlphaFoldDB" id="A0A3M9N9S0"/>
<keyword evidence="3" id="KW-1185">Reference proteome</keyword>
<proteinExistence type="predicted"/>
<keyword evidence="1" id="KW-1133">Transmembrane helix</keyword>
<dbReference type="RefSeq" id="WP_123121609.1">
    <property type="nucleotide sequence ID" value="NZ_RJJR01000013.1"/>
</dbReference>
<evidence type="ECO:0000313" key="3">
    <source>
        <dbReference type="Proteomes" id="UP000267223"/>
    </source>
</evidence>
<name>A0A3M9N9S0_9BACT</name>
<organism evidence="2 3">
    <name type="scientific">Hanamia caeni</name>
    <dbReference type="NCBI Taxonomy" id="2294116"/>
    <lineage>
        <taxon>Bacteria</taxon>
        <taxon>Pseudomonadati</taxon>
        <taxon>Bacteroidota</taxon>
        <taxon>Chitinophagia</taxon>
        <taxon>Chitinophagales</taxon>
        <taxon>Chitinophagaceae</taxon>
        <taxon>Hanamia</taxon>
    </lineage>
</organism>
<evidence type="ECO:0000313" key="2">
    <source>
        <dbReference type="EMBL" id="RNI34550.1"/>
    </source>
</evidence>
<evidence type="ECO:0000256" key="1">
    <source>
        <dbReference type="SAM" id="Phobius"/>
    </source>
</evidence>
<keyword evidence="1" id="KW-0472">Membrane</keyword>
<dbReference type="Proteomes" id="UP000267223">
    <property type="component" value="Unassembled WGS sequence"/>
</dbReference>
<dbReference type="EMBL" id="RJJR01000013">
    <property type="protein sequence ID" value="RNI34550.1"/>
    <property type="molecule type" value="Genomic_DNA"/>
</dbReference>
<reference evidence="2 3" key="1">
    <citation type="submission" date="2018-11" db="EMBL/GenBank/DDBJ databases">
        <title>Draft genome sequence of Ferruginibacter sp. BO-59.</title>
        <authorList>
            <person name="Im W.T."/>
        </authorList>
    </citation>
    <scope>NUCLEOTIDE SEQUENCE [LARGE SCALE GENOMIC DNA]</scope>
    <source>
        <strain evidence="2 3">BO-59</strain>
    </source>
</reference>
<feature type="transmembrane region" description="Helical" evidence="1">
    <location>
        <begin position="45"/>
        <end position="72"/>
    </location>
</feature>